<evidence type="ECO:0008006" key="3">
    <source>
        <dbReference type="Google" id="ProtNLM"/>
    </source>
</evidence>
<dbReference type="InterPro" id="IPR009945">
    <property type="entry name" value="ATPase_inh_sub_z"/>
</dbReference>
<dbReference type="OrthoDB" id="9810387at2"/>
<dbReference type="Pfam" id="PF07345">
    <property type="entry name" value="ATPaseInh_sub_z"/>
    <property type="match status" value="1"/>
</dbReference>
<reference evidence="1 2" key="1">
    <citation type="submission" date="2017-01" db="EMBL/GenBank/DDBJ databases">
        <authorList>
            <person name="Mah S.A."/>
            <person name="Swanson W.J."/>
            <person name="Moy G.W."/>
            <person name="Vacquier V.D."/>
        </authorList>
    </citation>
    <scope>NUCLEOTIDE SEQUENCE [LARGE SCALE GENOMIC DNA]</scope>
    <source>
        <strain evidence="1 2">DSM 21219</strain>
    </source>
</reference>
<dbReference type="EMBL" id="FTPS01000001">
    <property type="protein sequence ID" value="SIT84587.1"/>
    <property type="molecule type" value="Genomic_DNA"/>
</dbReference>
<dbReference type="PIRSF" id="PIRSF031780">
    <property type="entry name" value="UCP031780"/>
    <property type="match status" value="1"/>
</dbReference>
<dbReference type="RefSeq" id="WP_076649831.1">
    <property type="nucleotide sequence ID" value="NZ_DAIPDV010000067.1"/>
</dbReference>
<accession>A0A1R3X181</accession>
<evidence type="ECO:0000313" key="2">
    <source>
        <dbReference type="Proteomes" id="UP000192455"/>
    </source>
</evidence>
<dbReference type="Proteomes" id="UP000192455">
    <property type="component" value="Unassembled WGS sequence"/>
</dbReference>
<dbReference type="InterPro" id="IPR038293">
    <property type="entry name" value="ATPase_inh_sub_z_sf"/>
</dbReference>
<organism evidence="1 2">
    <name type="scientific">Pontibaca methylaminivorans</name>
    <dbReference type="NCBI Taxonomy" id="515897"/>
    <lineage>
        <taxon>Bacteria</taxon>
        <taxon>Pseudomonadati</taxon>
        <taxon>Pseudomonadota</taxon>
        <taxon>Alphaproteobacteria</taxon>
        <taxon>Rhodobacterales</taxon>
        <taxon>Roseobacteraceae</taxon>
        <taxon>Pontibaca</taxon>
    </lineage>
</organism>
<sequence>MTTFDDRKNAFEKKYAHDEEMLFKAVARRNRLVGLWAAELLGKSGSEADAYAKEIVLADLKLPGPDDVIERLEADLGARADAATIRAKLDELLPVAKAQLIAELDDQEG</sequence>
<evidence type="ECO:0000313" key="1">
    <source>
        <dbReference type="EMBL" id="SIT84587.1"/>
    </source>
</evidence>
<name>A0A1R3X181_9RHOB</name>
<dbReference type="AlphaFoldDB" id="A0A1R3X181"/>
<protein>
    <recommendedName>
        <fullName evidence="3">DUF1476 domain-containing protein</fullName>
    </recommendedName>
</protein>
<gene>
    <name evidence="1" type="ORF">SAMN05421849_2143</name>
</gene>
<proteinExistence type="predicted"/>
<keyword evidence="2" id="KW-1185">Reference proteome</keyword>
<dbReference type="Gene3D" id="1.10.790.20">
    <property type="entry name" value="Domain of unknown function DUF1476"/>
    <property type="match status" value="1"/>
</dbReference>
<dbReference type="STRING" id="515897.SAMN05421849_2143"/>